<feature type="non-terminal residue" evidence="2">
    <location>
        <position position="1"/>
    </location>
</feature>
<organism evidence="2">
    <name type="scientific">Cuerna arida</name>
    <dbReference type="NCBI Taxonomy" id="1464854"/>
    <lineage>
        <taxon>Eukaryota</taxon>
        <taxon>Metazoa</taxon>
        <taxon>Ecdysozoa</taxon>
        <taxon>Arthropoda</taxon>
        <taxon>Hexapoda</taxon>
        <taxon>Insecta</taxon>
        <taxon>Pterygota</taxon>
        <taxon>Neoptera</taxon>
        <taxon>Paraneoptera</taxon>
        <taxon>Hemiptera</taxon>
        <taxon>Auchenorrhyncha</taxon>
        <taxon>Membracoidea</taxon>
        <taxon>Cicadellidae</taxon>
        <taxon>Cicadellinae</taxon>
        <taxon>Proconiini</taxon>
        <taxon>Cuerna</taxon>
    </lineage>
</organism>
<proteinExistence type="predicted"/>
<gene>
    <name evidence="1" type="ORF">g.24166</name>
    <name evidence="2" type="ORF">g.24171</name>
</gene>
<name>A0A1B6G962_9HEMI</name>
<reference evidence="2" key="1">
    <citation type="submission" date="2015-11" db="EMBL/GenBank/DDBJ databases">
        <title>De novo transcriptome assembly of four potential Pierce s Disease insect vectors from Arizona vineyards.</title>
        <authorList>
            <person name="Tassone E.E."/>
        </authorList>
    </citation>
    <scope>NUCLEOTIDE SEQUENCE</scope>
</reference>
<sequence>GCCTSGKHCVALHEDTVRLPFKITFLKDIEHHRMGSWLMEYRYFQNHTECTCSEPLSESLPPTLDSKLQEELWLTHPRQVVKTTTLRPDYPSSMLQHAGYEVQRTSFQETASNERIYFIESSLTSSTNITHSDQVEVQQV</sequence>
<evidence type="ECO:0000313" key="2">
    <source>
        <dbReference type="EMBL" id="JAS58964.1"/>
    </source>
</evidence>
<dbReference type="EMBL" id="GECZ01010805">
    <property type="protein sequence ID" value="JAS58964.1"/>
    <property type="molecule type" value="Transcribed_RNA"/>
</dbReference>
<evidence type="ECO:0008006" key="3">
    <source>
        <dbReference type="Google" id="ProtNLM"/>
    </source>
</evidence>
<accession>A0A1B6G962</accession>
<dbReference type="EMBL" id="GECZ01020817">
    <property type="protein sequence ID" value="JAS48952.1"/>
    <property type="molecule type" value="Transcribed_RNA"/>
</dbReference>
<dbReference type="AlphaFoldDB" id="A0A1B6G962"/>
<protein>
    <recommendedName>
        <fullName evidence="3">Platelet-derived growth factor (PDGF) family profile domain-containing protein</fullName>
    </recommendedName>
</protein>
<evidence type="ECO:0000313" key="1">
    <source>
        <dbReference type="EMBL" id="JAS48952.1"/>
    </source>
</evidence>